<name>A0A2V1E929_9PLEO</name>
<dbReference type="InterPro" id="IPR039913">
    <property type="entry name" value="RPAP1/Rba50"/>
</dbReference>
<dbReference type="OrthoDB" id="348201at2759"/>
<dbReference type="InterPro" id="IPR013930">
    <property type="entry name" value="RPAP1_N"/>
</dbReference>
<feature type="domain" description="RPAP1 N-terminal" evidence="4">
    <location>
        <begin position="112"/>
        <end position="157"/>
    </location>
</feature>
<dbReference type="PANTHER" id="PTHR21483">
    <property type="entry name" value="RNA POLYMERASE II-ASSOCIATED PROTEIN 1"/>
    <property type="match status" value="1"/>
</dbReference>
<gene>
    <name evidence="5" type="ORF">DM02DRAFT_609404</name>
</gene>
<dbReference type="Proteomes" id="UP000244855">
    <property type="component" value="Unassembled WGS sequence"/>
</dbReference>
<sequence>MADFVRGERVYFDFDEGGITGKVGPEQSEAPSVPSSAFVGDILERPATGTAAIPPVAPSFKAQVNGFPAHKKRTPRVSAFKQRREAQEKAAAQADRKVDAPSATTIADKERQQIDEENRQRLAAMSAGEIEEERNELLSRLPPSLIEKLLQRGNIDEGKNERNWEEERSTEPPPPSISEPDVRSDAEPKPGSQKKVSFAEPDTRSAEPTQPGSSSTTSTSTQPPSEAVSAEKEAAASLEPDTGSLHFPTPQQFPDLDPNDPAFLENLHKKYFPNLAYDPSSLSWMAPIDPTDKSSAYHPSQTAFNASDLRFDFKGNLLAPSTAREIPVSKGLHHHADAPEAAGYTIPELAVMARSAVPAQRCAAFQTLGRILYRLGIGEFGFEKVKPRSDGPVQQVIKDPNVEEEVDEDDIEVDMEDAGSAMAAGLWHCVEEGRVIETITAEAAKEKGHLTAKTFAQEALWNWRRGGGRKRQAV</sequence>
<dbReference type="EMBL" id="KZ805306">
    <property type="protein sequence ID" value="PVI07031.1"/>
    <property type="molecule type" value="Genomic_DNA"/>
</dbReference>
<keyword evidence="6" id="KW-1185">Reference proteome</keyword>
<feature type="region of interest" description="Disordered" evidence="2">
    <location>
        <begin position="69"/>
        <end position="261"/>
    </location>
</feature>
<dbReference type="GO" id="GO:0006366">
    <property type="term" value="P:transcription by RNA polymerase II"/>
    <property type="evidence" value="ECO:0007669"/>
    <property type="project" value="InterPro"/>
</dbReference>
<dbReference type="InterPro" id="IPR013929">
    <property type="entry name" value="RPAP1_C"/>
</dbReference>
<dbReference type="AlphaFoldDB" id="A0A2V1E929"/>
<protein>
    <recommendedName>
        <fullName evidence="7">Transcription factor Rba50</fullName>
    </recommendedName>
</protein>
<evidence type="ECO:0000256" key="1">
    <source>
        <dbReference type="ARBA" id="ARBA00009953"/>
    </source>
</evidence>
<proteinExistence type="inferred from homology"/>
<feature type="domain" description="RPAP1 C-terminal" evidence="3">
    <location>
        <begin position="308"/>
        <end position="375"/>
    </location>
</feature>
<evidence type="ECO:0000259" key="4">
    <source>
        <dbReference type="Pfam" id="PF08621"/>
    </source>
</evidence>
<evidence type="ECO:0008006" key="7">
    <source>
        <dbReference type="Google" id="ProtNLM"/>
    </source>
</evidence>
<evidence type="ECO:0000313" key="6">
    <source>
        <dbReference type="Proteomes" id="UP000244855"/>
    </source>
</evidence>
<dbReference type="STRING" id="97972.A0A2V1E929"/>
<feature type="compositionally biased region" description="Basic and acidic residues" evidence="2">
    <location>
        <begin position="154"/>
        <end position="170"/>
    </location>
</feature>
<evidence type="ECO:0000313" key="5">
    <source>
        <dbReference type="EMBL" id="PVI07031.1"/>
    </source>
</evidence>
<feature type="compositionally biased region" description="Low complexity" evidence="2">
    <location>
        <begin position="208"/>
        <end position="228"/>
    </location>
</feature>
<feature type="region of interest" description="Disordered" evidence="2">
    <location>
        <begin position="16"/>
        <end position="35"/>
    </location>
</feature>
<organism evidence="5 6">
    <name type="scientific">Periconia macrospinosa</name>
    <dbReference type="NCBI Taxonomy" id="97972"/>
    <lineage>
        <taxon>Eukaryota</taxon>
        <taxon>Fungi</taxon>
        <taxon>Dikarya</taxon>
        <taxon>Ascomycota</taxon>
        <taxon>Pezizomycotina</taxon>
        <taxon>Dothideomycetes</taxon>
        <taxon>Pleosporomycetidae</taxon>
        <taxon>Pleosporales</taxon>
        <taxon>Massarineae</taxon>
        <taxon>Periconiaceae</taxon>
        <taxon>Periconia</taxon>
    </lineage>
</organism>
<feature type="compositionally biased region" description="Basic and acidic residues" evidence="2">
    <location>
        <begin position="107"/>
        <end position="120"/>
    </location>
</feature>
<dbReference type="Pfam" id="PF08620">
    <property type="entry name" value="RPAP1_C"/>
    <property type="match status" value="1"/>
</dbReference>
<accession>A0A2V1E929</accession>
<evidence type="ECO:0000256" key="2">
    <source>
        <dbReference type="SAM" id="MobiDB-lite"/>
    </source>
</evidence>
<dbReference type="PANTHER" id="PTHR21483:SF18">
    <property type="entry name" value="RNA POLYMERASE II-ASSOCIATED PROTEIN 1"/>
    <property type="match status" value="1"/>
</dbReference>
<comment type="similarity">
    <text evidence="1">Belongs to the RPAP1 family.</text>
</comment>
<feature type="compositionally biased region" description="Basic and acidic residues" evidence="2">
    <location>
        <begin position="82"/>
        <end position="99"/>
    </location>
</feature>
<dbReference type="Pfam" id="PF08621">
    <property type="entry name" value="RPAP1_N"/>
    <property type="match status" value="1"/>
</dbReference>
<evidence type="ECO:0000259" key="3">
    <source>
        <dbReference type="Pfam" id="PF08620"/>
    </source>
</evidence>
<reference evidence="5 6" key="1">
    <citation type="journal article" date="2018" name="Sci. Rep.">
        <title>Comparative genomics provides insights into the lifestyle and reveals functional heterogeneity of dark septate endophytic fungi.</title>
        <authorList>
            <person name="Knapp D.G."/>
            <person name="Nemeth J.B."/>
            <person name="Barry K."/>
            <person name="Hainaut M."/>
            <person name="Henrissat B."/>
            <person name="Johnson J."/>
            <person name="Kuo A."/>
            <person name="Lim J.H.P."/>
            <person name="Lipzen A."/>
            <person name="Nolan M."/>
            <person name="Ohm R.A."/>
            <person name="Tamas L."/>
            <person name="Grigoriev I.V."/>
            <person name="Spatafora J.W."/>
            <person name="Nagy L.G."/>
            <person name="Kovacs G.M."/>
        </authorList>
    </citation>
    <scope>NUCLEOTIDE SEQUENCE [LARGE SCALE GENOMIC DNA]</scope>
    <source>
        <strain evidence="5 6">DSE2036</strain>
    </source>
</reference>